<dbReference type="GO" id="GO:0019878">
    <property type="term" value="P:lysine biosynthetic process via aminoadipic acid"/>
    <property type="evidence" value="ECO:0007669"/>
    <property type="project" value="TreeGrafter"/>
</dbReference>
<protein>
    <submittedName>
        <fullName evidence="5">4'-phosphopantetheinyl transferase</fullName>
    </submittedName>
</protein>
<evidence type="ECO:0000256" key="1">
    <source>
        <dbReference type="ARBA" id="ARBA00010990"/>
    </source>
</evidence>
<dbReference type="GO" id="GO:0005829">
    <property type="term" value="C:cytosol"/>
    <property type="evidence" value="ECO:0007669"/>
    <property type="project" value="TreeGrafter"/>
</dbReference>
<gene>
    <name evidence="5" type="ORF">SAMN05444272_3835</name>
</gene>
<dbReference type="Pfam" id="PF01648">
    <property type="entry name" value="ACPS"/>
    <property type="match status" value="1"/>
</dbReference>
<dbReference type="Gene3D" id="3.90.470.20">
    <property type="entry name" value="4'-phosphopantetheinyl transferase domain"/>
    <property type="match status" value="2"/>
</dbReference>
<dbReference type="EMBL" id="FRBW01000005">
    <property type="protein sequence ID" value="SHN04761.1"/>
    <property type="molecule type" value="Genomic_DNA"/>
</dbReference>
<proteinExistence type="inferred from homology"/>
<evidence type="ECO:0000259" key="4">
    <source>
        <dbReference type="Pfam" id="PF22624"/>
    </source>
</evidence>
<dbReference type="SUPFAM" id="SSF56214">
    <property type="entry name" value="4'-phosphopantetheinyl transferase"/>
    <property type="match status" value="2"/>
</dbReference>
<accession>A0A1M7NMN2</accession>
<dbReference type="STRING" id="735517.SAMN05444272_3835"/>
<dbReference type="InterPro" id="IPR050559">
    <property type="entry name" value="P-Pant_transferase_sf"/>
</dbReference>
<dbReference type="Proteomes" id="UP000186002">
    <property type="component" value="Unassembled WGS sequence"/>
</dbReference>
<dbReference type="InterPro" id="IPR055066">
    <property type="entry name" value="AASDHPPT_N"/>
</dbReference>
<dbReference type="GO" id="GO:0008897">
    <property type="term" value="F:holo-[acyl-carrier-protein] synthase activity"/>
    <property type="evidence" value="ECO:0007669"/>
    <property type="project" value="InterPro"/>
</dbReference>
<dbReference type="PANTHER" id="PTHR12215:SF10">
    <property type="entry name" value="L-AMINOADIPATE-SEMIALDEHYDE DEHYDROGENASE-PHOSPHOPANTETHEINYL TRANSFERASE"/>
    <property type="match status" value="1"/>
</dbReference>
<dbReference type="AlphaFoldDB" id="A0A1M7NMN2"/>
<sequence>MHKTQMGNPDTEGFLLDGPVADGQQLLSSNRVAVWWLSLDEIQDMDWGKLDSLLIEEERERSERFHFDRDRLVYVAAHAACRGLLSYCLGGSPLSWRFSVEDHGKPELVCSPGQPRYRVNISHTRGLAAVALSQEHDIGVDVEWRQRNAPADQLARRMFAESERLRVEAAAGAEKLDLFLGFWTLKEAYVKAIGKGLSQPLDAFAFDLETHEISFRDSLADRPANWHFERYRPGPDYLMALAVRHPDKSSLIVDARPAPLGYLLDLAGSEL</sequence>
<comment type="similarity">
    <text evidence="1">Belongs to the P-Pant transferase superfamily. Gsp/Sfp/HetI/AcpT family.</text>
</comment>
<keyword evidence="2 5" id="KW-0808">Transferase</keyword>
<feature type="domain" description="4'-phosphopantetheinyl transferase" evidence="3">
    <location>
        <begin position="138"/>
        <end position="241"/>
    </location>
</feature>
<keyword evidence="6" id="KW-1185">Reference proteome</keyword>
<evidence type="ECO:0000259" key="3">
    <source>
        <dbReference type="Pfam" id="PF01648"/>
    </source>
</evidence>
<reference evidence="5 6" key="1">
    <citation type="submission" date="2016-11" db="EMBL/GenBank/DDBJ databases">
        <authorList>
            <person name="Jaros S."/>
            <person name="Januszkiewicz K."/>
            <person name="Wedrychowicz H."/>
        </authorList>
    </citation>
    <scope>NUCLEOTIDE SEQUENCE [LARGE SCALE GENOMIC DNA]</scope>
    <source>
        <strain evidence="5 6">DSM 22153</strain>
    </source>
</reference>
<dbReference type="Pfam" id="PF22624">
    <property type="entry name" value="AASDHPPT_N"/>
    <property type="match status" value="1"/>
</dbReference>
<dbReference type="InterPro" id="IPR008278">
    <property type="entry name" value="4-PPantetheinyl_Trfase_dom"/>
</dbReference>
<dbReference type="RefSeq" id="WP_175558085.1">
    <property type="nucleotide sequence ID" value="NZ_FRBW01000005.1"/>
</dbReference>
<dbReference type="GO" id="GO:0000287">
    <property type="term" value="F:magnesium ion binding"/>
    <property type="evidence" value="ECO:0007669"/>
    <property type="project" value="InterPro"/>
</dbReference>
<organism evidence="5 6">
    <name type="scientific">Roseibium suaedae</name>
    <dbReference type="NCBI Taxonomy" id="735517"/>
    <lineage>
        <taxon>Bacteria</taxon>
        <taxon>Pseudomonadati</taxon>
        <taxon>Pseudomonadota</taxon>
        <taxon>Alphaproteobacteria</taxon>
        <taxon>Hyphomicrobiales</taxon>
        <taxon>Stappiaceae</taxon>
        <taxon>Roseibium</taxon>
    </lineage>
</organism>
<name>A0A1M7NMN2_9HYPH</name>
<dbReference type="InterPro" id="IPR037143">
    <property type="entry name" value="4-PPantetheinyl_Trfase_dom_sf"/>
</dbReference>
<dbReference type="PANTHER" id="PTHR12215">
    <property type="entry name" value="PHOSPHOPANTETHEINE TRANSFERASE"/>
    <property type="match status" value="1"/>
</dbReference>
<evidence type="ECO:0000313" key="5">
    <source>
        <dbReference type="EMBL" id="SHN04761.1"/>
    </source>
</evidence>
<feature type="domain" description="4'-phosphopantetheinyl transferase N-terminal" evidence="4">
    <location>
        <begin position="45"/>
        <end position="131"/>
    </location>
</feature>
<evidence type="ECO:0000313" key="6">
    <source>
        <dbReference type="Proteomes" id="UP000186002"/>
    </source>
</evidence>
<evidence type="ECO:0000256" key="2">
    <source>
        <dbReference type="ARBA" id="ARBA00022679"/>
    </source>
</evidence>